<dbReference type="AlphaFoldDB" id="A0A086CGV7"/>
<dbReference type="InterPro" id="IPR001119">
    <property type="entry name" value="SLH_dom"/>
</dbReference>
<evidence type="ECO:0000313" key="4">
    <source>
        <dbReference type="Proteomes" id="UP000028922"/>
    </source>
</evidence>
<proteinExistence type="predicted"/>
<evidence type="ECO:0000259" key="2">
    <source>
        <dbReference type="PROSITE" id="PS51272"/>
    </source>
</evidence>
<dbReference type="Proteomes" id="UP000028922">
    <property type="component" value="Unassembled WGS sequence"/>
</dbReference>
<feature type="signal peptide" evidence="1">
    <location>
        <begin position="1"/>
        <end position="23"/>
    </location>
</feature>
<dbReference type="PANTHER" id="PTHR33740:SF1">
    <property type="entry name" value="SLH DOMAIN PROTEIN"/>
    <property type="match status" value="1"/>
</dbReference>
<organism evidence="3 4">
    <name type="scientific">Candidatus Atelocyanobacterium thalassa isolate SIO64986</name>
    <dbReference type="NCBI Taxonomy" id="1527444"/>
    <lineage>
        <taxon>Bacteria</taxon>
        <taxon>Bacillati</taxon>
        <taxon>Cyanobacteriota</taxon>
        <taxon>Cyanophyceae</taxon>
        <taxon>Oscillatoriophycideae</taxon>
        <taxon>Chroococcales</taxon>
        <taxon>Aphanothecaceae</taxon>
        <taxon>Candidatus Atelocyanobacterium</taxon>
        <taxon>Candidatus Atelocyanobacterium thalassae</taxon>
    </lineage>
</organism>
<protein>
    <submittedName>
        <fullName evidence="3">Putative S-layer protein</fullName>
    </submittedName>
</protein>
<reference evidence="3 4" key="1">
    <citation type="submission" date="2014-08" db="EMBL/GenBank/DDBJ databases">
        <title>Comparative genomics reveals surprising divergence of two closely related strains of uncultivated UCYN-A cyanobacteria.</title>
        <authorList>
            <person name="Bombar D."/>
            <person name="Heller P."/>
            <person name="Sanchez-Baracaldo P."/>
            <person name="Carter B.J."/>
            <person name="Zert J.P."/>
        </authorList>
    </citation>
    <scope>NUCLEOTIDE SEQUENCE [LARGE SCALE GENOMIC DNA]</scope>
</reference>
<dbReference type="PROSITE" id="PS51272">
    <property type="entry name" value="SLH"/>
    <property type="match status" value="1"/>
</dbReference>
<sequence length="388" mass="45224">MNFEKYIFSRKLLISVLFLTLNACNSNSFLETRFFPSTKLGEKIESQLLSKYKFFTYYPSIIPQYPNSYIEKIPEALTDDKGIIFFLSDDSIETISDFYNQQFKSDSWEIVKFFSKEDKSFIARKKGLEVELIFLSHDTTTNYFITYKSTRISVTEEVKKNYDNEVGKFKNIPEVLYSYVNDLVALGTLDLENINKNSQSLDINTEINRRTYAKWVFKTYNKFYQDIPEKQIRPVTFNSKPAFSDVPMNDPDYFFIQGLAEAGIISSSLSGDNNSLLFYPNAYLTREDLIVWKTPLDLGRGLPIISSIHTEKTWGFEDIVTIKTKARQALYVDFHNKDKSNVRRIFGYITLFQPKKPVTLAEAITSLWYFGYQEKGFSAYDILQKQKI</sequence>
<dbReference type="EMBL" id="JPSP01000007">
    <property type="protein sequence ID" value="KFF41421.1"/>
    <property type="molecule type" value="Genomic_DNA"/>
</dbReference>
<name>A0A086CGV7_9CHRO</name>
<gene>
    <name evidence="3" type="ORF">ucyna2_00732</name>
</gene>
<dbReference type="PANTHER" id="PTHR33740">
    <property type="entry name" value="GPI-ANCHORED ADHESIN-LIKE PROTEIN"/>
    <property type="match status" value="1"/>
</dbReference>
<dbReference type="PATRIC" id="fig|1527444.3.peg.698"/>
<keyword evidence="1" id="KW-0732">Signal</keyword>
<dbReference type="Pfam" id="PF00395">
    <property type="entry name" value="SLH"/>
    <property type="match status" value="1"/>
</dbReference>
<accession>A0A086CGV7</accession>
<dbReference type="STRING" id="1527444.ucyna2_00732"/>
<evidence type="ECO:0000313" key="3">
    <source>
        <dbReference type="EMBL" id="KFF41421.1"/>
    </source>
</evidence>
<feature type="domain" description="SLH" evidence="2">
    <location>
        <begin position="239"/>
        <end position="307"/>
    </location>
</feature>
<feature type="chain" id="PRO_5001805056" evidence="1">
    <location>
        <begin position="24"/>
        <end position="388"/>
    </location>
</feature>
<comment type="caution">
    <text evidence="3">The sequence shown here is derived from an EMBL/GenBank/DDBJ whole genome shotgun (WGS) entry which is preliminary data.</text>
</comment>
<dbReference type="eggNOG" id="ENOG502Z7MI">
    <property type="taxonomic scope" value="Bacteria"/>
</dbReference>
<evidence type="ECO:0000256" key="1">
    <source>
        <dbReference type="SAM" id="SignalP"/>
    </source>
</evidence>